<keyword evidence="9" id="KW-1185">Reference proteome</keyword>
<reference evidence="8 9" key="1">
    <citation type="submission" date="2016-03" db="EMBL/GenBank/DDBJ databases">
        <authorList>
            <person name="Ploux O."/>
        </authorList>
    </citation>
    <scope>NUCLEOTIDE SEQUENCE [LARGE SCALE GENOMIC DNA]</scope>
    <source>
        <strain evidence="8 9">UAMH 11012</strain>
    </source>
</reference>
<dbReference type="PANTHER" id="PTHR23112:SF0">
    <property type="entry name" value="TRANSMEMBRANE PROTEIN 116"/>
    <property type="match status" value="1"/>
</dbReference>
<feature type="region of interest" description="Disordered" evidence="5">
    <location>
        <begin position="431"/>
        <end position="452"/>
    </location>
</feature>
<evidence type="ECO:0000313" key="8">
    <source>
        <dbReference type="EMBL" id="CZR68136.1"/>
    </source>
</evidence>
<dbReference type="AlphaFoldDB" id="A0A1L7XSX1"/>
<comment type="subcellular location">
    <subcellularLocation>
        <location evidence="1">Membrane</location>
        <topology evidence="1">Multi-pass membrane protein</topology>
    </subcellularLocation>
</comment>
<dbReference type="InterPro" id="IPR000832">
    <property type="entry name" value="GPCR_2_secretin-like"/>
</dbReference>
<feature type="transmembrane region" description="Helical" evidence="6">
    <location>
        <begin position="46"/>
        <end position="65"/>
    </location>
</feature>
<evidence type="ECO:0000256" key="3">
    <source>
        <dbReference type="ARBA" id="ARBA00022989"/>
    </source>
</evidence>
<sequence length="452" mass="50312">MGLTGSQKVALIIIERAMSSISVTATILLIITYLSFKDFRTLPNTIIFLASPANLLAGVAALIGGSGLKDEDGSTCQAQAFLLEWFMQADPFWSLVAAITVFLVFFRRWGAERIKRLYWVYILFCYGLPMIAAVACLVYKKNGPMYGNSVLWCWIDTEYAWARIYTYYAPIWLSIFLSLSIYFCVGVRVYKTRSQLNEARNNAYYATSTSTVRSSTVRPPSMLMINQTTDIYQTVSNAPSTIKYPDPIYQHASISSTSATATPTPPATASSGYTATAAAPPQSRNPIQLLICCLSRTFHLSIFGLRQAIHKWQHMDEVKYKYTKCAGLFAISVLVTWVPSSFNRVYGIIHPNGQWIFPLNIASAVVLPLQGFWNFVIFFSTSMPIVRMVWMDIRAGRRVVLLGKVMGWEERGGAGGVNVPLVDRRPSVVESQRRLRGGGGTGMDDESFLGSL</sequence>
<evidence type="ECO:0000256" key="4">
    <source>
        <dbReference type="ARBA" id="ARBA00023136"/>
    </source>
</evidence>
<dbReference type="Gene3D" id="1.20.1070.10">
    <property type="entry name" value="Rhodopsin 7-helix transmembrane proteins"/>
    <property type="match status" value="1"/>
</dbReference>
<feature type="transmembrane region" description="Helical" evidence="6">
    <location>
        <begin position="167"/>
        <end position="190"/>
    </location>
</feature>
<feature type="transmembrane region" description="Helical" evidence="6">
    <location>
        <begin position="118"/>
        <end position="140"/>
    </location>
</feature>
<keyword evidence="3 6" id="KW-1133">Transmembrane helix</keyword>
<feature type="transmembrane region" description="Helical" evidence="6">
    <location>
        <begin position="12"/>
        <end position="34"/>
    </location>
</feature>
<dbReference type="GO" id="GO:0004930">
    <property type="term" value="F:G protein-coupled receptor activity"/>
    <property type="evidence" value="ECO:0007669"/>
    <property type="project" value="InterPro"/>
</dbReference>
<dbReference type="PANTHER" id="PTHR23112">
    <property type="entry name" value="G PROTEIN-COUPLED RECEPTOR 157-RELATED"/>
    <property type="match status" value="1"/>
</dbReference>
<name>A0A1L7XSX1_9HELO</name>
<keyword evidence="8" id="KW-0675">Receptor</keyword>
<accession>A0A1L7XSX1</accession>
<feature type="transmembrane region" description="Helical" evidence="6">
    <location>
        <begin position="85"/>
        <end position="106"/>
    </location>
</feature>
<feature type="region of interest" description="Disordered" evidence="5">
    <location>
        <begin position="256"/>
        <end position="275"/>
    </location>
</feature>
<dbReference type="OrthoDB" id="18453at2759"/>
<evidence type="ECO:0000256" key="2">
    <source>
        <dbReference type="ARBA" id="ARBA00022692"/>
    </source>
</evidence>
<evidence type="ECO:0000313" key="9">
    <source>
        <dbReference type="Proteomes" id="UP000184330"/>
    </source>
</evidence>
<keyword evidence="2 6" id="KW-0812">Transmembrane</keyword>
<dbReference type="SUPFAM" id="SSF81321">
    <property type="entry name" value="Family A G protein-coupled receptor-like"/>
    <property type="match status" value="1"/>
</dbReference>
<feature type="compositionally biased region" description="Acidic residues" evidence="5">
    <location>
        <begin position="443"/>
        <end position="452"/>
    </location>
</feature>
<dbReference type="EMBL" id="FJOG01000051">
    <property type="protein sequence ID" value="CZR68136.1"/>
    <property type="molecule type" value="Genomic_DNA"/>
</dbReference>
<dbReference type="Proteomes" id="UP000184330">
    <property type="component" value="Unassembled WGS sequence"/>
</dbReference>
<dbReference type="InterPro" id="IPR017981">
    <property type="entry name" value="GPCR_2-like_7TM"/>
</dbReference>
<feature type="domain" description="G-protein coupled receptors family 2 profile 2" evidence="7">
    <location>
        <begin position="11"/>
        <end position="215"/>
    </location>
</feature>
<dbReference type="GO" id="GO:0007166">
    <property type="term" value="P:cell surface receptor signaling pathway"/>
    <property type="evidence" value="ECO:0007669"/>
    <property type="project" value="InterPro"/>
</dbReference>
<keyword evidence="4 6" id="KW-0472">Membrane</keyword>
<feature type="transmembrane region" description="Helical" evidence="6">
    <location>
        <begin position="325"/>
        <end position="349"/>
    </location>
</feature>
<proteinExistence type="predicted"/>
<dbReference type="PROSITE" id="PS50261">
    <property type="entry name" value="G_PROTEIN_RECEP_F2_4"/>
    <property type="match status" value="1"/>
</dbReference>
<dbReference type="STRING" id="576137.A0A1L7XSX1"/>
<gene>
    <name evidence="8" type="ORF">PAC_18035</name>
</gene>
<evidence type="ECO:0000259" key="7">
    <source>
        <dbReference type="PROSITE" id="PS50261"/>
    </source>
</evidence>
<dbReference type="GO" id="GO:0005886">
    <property type="term" value="C:plasma membrane"/>
    <property type="evidence" value="ECO:0007669"/>
    <property type="project" value="TreeGrafter"/>
</dbReference>
<protein>
    <submittedName>
        <fullName evidence="8">Related to G protein coupled receptor like protein</fullName>
    </submittedName>
</protein>
<dbReference type="GO" id="GO:0007189">
    <property type="term" value="P:adenylate cyclase-activating G protein-coupled receptor signaling pathway"/>
    <property type="evidence" value="ECO:0007669"/>
    <property type="project" value="TreeGrafter"/>
</dbReference>
<evidence type="ECO:0000256" key="5">
    <source>
        <dbReference type="SAM" id="MobiDB-lite"/>
    </source>
</evidence>
<dbReference type="Pfam" id="PF00002">
    <property type="entry name" value="7tm_2"/>
    <property type="match status" value="1"/>
</dbReference>
<organism evidence="8 9">
    <name type="scientific">Phialocephala subalpina</name>
    <dbReference type="NCBI Taxonomy" id="576137"/>
    <lineage>
        <taxon>Eukaryota</taxon>
        <taxon>Fungi</taxon>
        <taxon>Dikarya</taxon>
        <taxon>Ascomycota</taxon>
        <taxon>Pezizomycotina</taxon>
        <taxon>Leotiomycetes</taxon>
        <taxon>Helotiales</taxon>
        <taxon>Mollisiaceae</taxon>
        <taxon>Phialocephala</taxon>
        <taxon>Phialocephala fortinii species complex</taxon>
    </lineage>
</organism>
<evidence type="ECO:0000256" key="6">
    <source>
        <dbReference type="SAM" id="Phobius"/>
    </source>
</evidence>
<evidence type="ECO:0000256" key="1">
    <source>
        <dbReference type="ARBA" id="ARBA00004141"/>
    </source>
</evidence>